<evidence type="ECO:0000313" key="3">
    <source>
        <dbReference type="Proteomes" id="UP001233271"/>
    </source>
</evidence>
<sequence length="1073" mass="110222">MLRGAPSHLPIHTPRHVGHTMSDSSRSSSRPTSPSVAPPQRYVSGSLKDRIAKFENLGGGSSVPAPVPRPLGQGSYARGGLVGNRLPSLDPKTAGLTSTGPRRVSERRDLIGNRVPSVGNANVAAAIAPRSTGGSVGTPPGSATTPTASTPAAASTTALGLGRPGAIKGLKEEEKPKTVSERSTSPTGSAKGGSVKAGSEPGSTAGSVSAASSSVVSAPDSAHSGSAPTSATSSPATSPGGQLPPQLLVSSLPPQDDSRSMTPLSTRAEAGEDAPSEFSMPTTPQAINPELPRPGYDLVPGNLALAAGPQSQAMAPSPSISSSLVSQYDPKSEGEESANLRDVSNVSTPTGTPRQAHKTLDDDVSIAGSVAGSTRGSTRGPEEIEEKVAAVKIEDDEATPKPEIAPIDVSGKEVDEPTTPKEPEVEAEAEPAPASPVLVAPVAVAATVTVPDSASTATVDAVRTGDERTTPRPEEPLKAHVEETPRAKEKKPVSTASAAAGVAASATIAAVAATAVLSKDEPEESTVDPDVTGGSAKAAAEQGVVKLKPAADAPKPKDATRALVSEKNDDAKEEPATVLVPAVPVPEQPVVDVEELTDDVEIEESELDPPKPDNSSEVTAIVPRVESEESSPFLAASGPRDRDTTPLGSTLAGLTIDDLPSDRESTPVPDHDDTSQHAPALDDDSDIVSVLGGTMSERDDLASNRSSMPPARASSELEFRYEDLHDRYFRDSQANGDGGATAEDITASPSVVGPVSAQLDGAVAESQEAAKSAAPPEGGLTMAASVADGVSLSAATHSFRENASPSSPGLVDSRRAEGGLMNSLPSVPTNDPDRRPVQVHVEPSPHGVLSQPAVNVQAASPVGATFENGQATSVSNSSSSADTSRVPTPAHPIFPRAPGNDIPDAPTPARGASPSGTPTLNPSASGMMHAFPPVPDEEHPYVEVHVEQHHAHVGPENYRRVPFPRSASERAVRTTGISPPKRTSSLRAPLTPPTQTPFGGRMSPTPGSWSSSNLSVESFDRAPGSRSPGRKRISFSPRSPLLDDEDPGDFEPGEGWAIVNRWEPWRSPSQRSM</sequence>
<accession>A0AA48L9I8</accession>
<protein>
    <submittedName>
        <fullName evidence="2">Uncharacterized protein</fullName>
    </submittedName>
</protein>
<feature type="compositionally biased region" description="Basic and acidic residues" evidence="1">
    <location>
        <begin position="660"/>
        <end position="675"/>
    </location>
</feature>
<gene>
    <name evidence="2" type="ORF">CcaverHIS019_0608610</name>
</gene>
<feature type="compositionally biased region" description="Low complexity" evidence="1">
    <location>
        <begin position="188"/>
        <end position="255"/>
    </location>
</feature>
<dbReference type="AlphaFoldDB" id="A0AA48L9I8"/>
<feature type="compositionally biased region" description="Acidic residues" evidence="1">
    <location>
        <begin position="592"/>
        <end position="607"/>
    </location>
</feature>
<feature type="compositionally biased region" description="Basic and acidic residues" evidence="1">
    <location>
        <begin position="169"/>
        <end position="180"/>
    </location>
</feature>
<reference evidence="2" key="1">
    <citation type="journal article" date="2023" name="BMC Genomics">
        <title>Chromosome-level genome assemblies of Cutaneotrichosporon spp. (Trichosporonales, Basidiomycota) reveal imbalanced evolution between nucleotide sequences and chromosome synteny.</title>
        <authorList>
            <person name="Kobayashi Y."/>
            <person name="Kayamori A."/>
            <person name="Aoki K."/>
            <person name="Shiwa Y."/>
            <person name="Matsutani M."/>
            <person name="Fujita N."/>
            <person name="Sugita T."/>
            <person name="Iwasaki W."/>
            <person name="Tanaka N."/>
            <person name="Takashima M."/>
        </authorList>
    </citation>
    <scope>NUCLEOTIDE SEQUENCE</scope>
    <source>
        <strain evidence="2">HIS019</strain>
    </source>
</reference>
<feature type="region of interest" description="Disordered" evidence="1">
    <location>
        <begin position="948"/>
        <end position="1055"/>
    </location>
</feature>
<feature type="compositionally biased region" description="Basic and acidic residues" evidence="1">
    <location>
        <begin position="410"/>
        <end position="424"/>
    </location>
</feature>
<keyword evidence="3" id="KW-1185">Reference proteome</keyword>
<feature type="region of interest" description="Disordered" evidence="1">
    <location>
        <begin position="515"/>
        <end position="780"/>
    </location>
</feature>
<organism evidence="2 3">
    <name type="scientific">Cutaneotrichosporon cavernicola</name>
    <dbReference type="NCBI Taxonomy" id="279322"/>
    <lineage>
        <taxon>Eukaryota</taxon>
        <taxon>Fungi</taxon>
        <taxon>Dikarya</taxon>
        <taxon>Basidiomycota</taxon>
        <taxon>Agaricomycotina</taxon>
        <taxon>Tremellomycetes</taxon>
        <taxon>Trichosporonales</taxon>
        <taxon>Trichosporonaceae</taxon>
        <taxon>Cutaneotrichosporon</taxon>
    </lineage>
</organism>
<dbReference type="RefSeq" id="XP_060459667.1">
    <property type="nucleotide sequence ID" value="XM_060603366.1"/>
</dbReference>
<feature type="compositionally biased region" description="Basic and acidic residues" evidence="1">
    <location>
        <begin position="463"/>
        <end position="492"/>
    </location>
</feature>
<evidence type="ECO:0000313" key="2">
    <source>
        <dbReference type="EMBL" id="BEI94402.1"/>
    </source>
</evidence>
<dbReference type="KEGG" id="ccac:CcaHIS019_0608610"/>
<feature type="compositionally biased region" description="Polar residues" evidence="1">
    <location>
        <begin position="975"/>
        <end position="986"/>
    </location>
</feature>
<evidence type="ECO:0000256" key="1">
    <source>
        <dbReference type="SAM" id="MobiDB-lite"/>
    </source>
</evidence>
<name>A0AA48L9I8_9TREE</name>
<feature type="region of interest" description="Disordered" evidence="1">
    <location>
        <begin position="797"/>
        <end position="936"/>
    </location>
</feature>
<feature type="compositionally biased region" description="Polar residues" evidence="1">
    <location>
        <begin position="797"/>
        <end position="807"/>
    </location>
</feature>
<feature type="compositionally biased region" description="Low complexity" evidence="1">
    <location>
        <begin position="131"/>
        <end position="158"/>
    </location>
</feature>
<feature type="compositionally biased region" description="Polar residues" evidence="1">
    <location>
        <begin position="1005"/>
        <end position="1016"/>
    </location>
</feature>
<feature type="region of interest" description="Disordered" evidence="1">
    <location>
        <begin position="1"/>
        <end position="42"/>
    </location>
</feature>
<feature type="compositionally biased region" description="Polar residues" evidence="1">
    <location>
        <begin position="914"/>
        <end position="924"/>
    </location>
</feature>
<feature type="compositionally biased region" description="Low complexity" evidence="1">
    <location>
        <begin position="873"/>
        <end position="884"/>
    </location>
</feature>
<feature type="compositionally biased region" description="Polar residues" evidence="1">
    <location>
        <begin position="342"/>
        <end position="353"/>
    </location>
</feature>
<feature type="compositionally biased region" description="Acidic residues" evidence="1">
    <location>
        <begin position="1042"/>
        <end position="1052"/>
    </location>
</feature>
<dbReference type="Proteomes" id="UP001233271">
    <property type="component" value="Chromosome 6"/>
</dbReference>
<dbReference type="EMBL" id="AP028217">
    <property type="protein sequence ID" value="BEI94402.1"/>
    <property type="molecule type" value="Genomic_DNA"/>
</dbReference>
<feature type="compositionally biased region" description="Basic and acidic residues" evidence="1">
    <location>
        <begin position="554"/>
        <end position="575"/>
    </location>
</feature>
<feature type="compositionally biased region" description="Basic and acidic residues" evidence="1">
    <location>
        <begin position="380"/>
        <end position="393"/>
    </location>
</feature>
<dbReference type="GeneID" id="85498272"/>
<feature type="compositionally biased region" description="Basic and acidic residues" evidence="1">
    <location>
        <begin position="715"/>
        <end position="730"/>
    </location>
</feature>
<proteinExistence type="predicted"/>
<feature type="compositionally biased region" description="Low complexity" evidence="1">
    <location>
        <begin position="306"/>
        <end position="327"/>
    </location>
</feature>
<feature type="region of interest" description="Disordered" evidence="1">
    <location>
        <begin position="455"/>
        <end position="494"/>
    </location>
</feature>
<feature type="region of interest" description="Disordered" evidence="1">
    <location>
        <begin position="56"/>
        <end position="434"/>
    </location>
</feature>
<feature type="compositionally biased region" description="Low complexity" evidence="1">
    <location>
        <begin position="22"/>
        <end position="35"/>
    </location>
</feature>